<proteinExistence type="predicted"/>
<comment type="caution">
    <text evidence="3">The sequence shown here is derived from an EMBL/GenBank/DDBJ whole genome shotgun (WGS) entry which is preliminary data.</text>
</comment>
<name>A0A921SVL0_9BACT</name>
<evidence type="ECO:0000256" key="1">
    <source>
        <dbReference type="SAM" id="SignalP"/>
    </source>
</evidence>
<dbReference type="Proteomes" id="UP000757103">
    <property type="component" value="Unassembled WGS sequence"/>
</dbReference>
<evidence type="ECO:0000259" key="2">
    <source>
        <dbReference type="Pfam" id="PF02368"/>
    </source>
</evidence>
<feature type="signal peptide" evidence="1">
    <location>
        <begin position="1"/>
        <end position="24"/>
    </location>
</feature>
<keyword evidence="1" id="KW-0732">Signal</keyword>
<dbReference type="RefSeq" id="WP_273306565.1">
    <property type="nucleotide sequence ID" value="NZ_DYUD01000024.1"/>
</dbReference>
<organism evidence="3 4">
    <name type="scientific">Barnesiella viscericola</name>
    <dbReference type="NCBI Taxonomy" id="397865"/>
    <lineage>
        <taxon>Bacteria</taxon>
        <taxon>Pseudomonadati</taxon>
        <taxon>Bacteroidota</taxon>
        <taxon>Bacteroidia</taxon>
        <taxon>Bacteroidales</taxon>
        <taxon>Barnesiellaceae</taxon>
        <taxon>Barnesiella</taxon>
    </lineage>
</organism>
<dbReference type="InterPro" id="IPR008964">
    <property type="entry name" value="Invasin/intimin_cell_adhesion"/>
</dbReference>
<sequence length="259" mass="28938">MKTFKYLSLMLICAVMSLSFTACSDDEDATQYLSQNELSLIAGQSAKLTYNGDCTWESDEPLIAEVDNNGNVTANRVGETTIWANNESCKVKVSPKYNTYMEPCINWGASESEVTNFMNGYENLGKNGNTLGFGDMDNEIVYMYMFENNSLTASVIGANFISKGEEITDFLLERYVVVSVDNSDYTYYMTSIDKKIAVAVSFNASSGLMMVIYMPFDVNSANTKTIISVLNKQIIQNNVIKRTPTDINILNDLQNKFKE</sequence>
<protein>
    <submittedName>
        <fullName evidence="3">Ig-like domain-containing protein</fullName>
    </submittedName>
</protein>
<dbReference type="PROSITE" id="PS51257">
    <property type="entry name" value="PROKAR_LIPOPROTEIN"/>
    <property type="match status" value="1"/>
</dbReference>
<dbReference type="InterPro" id="IPR003343">
    <property type="entry name" value="Big_2"/>
</dbReference>
<dbReference type="Pfam" id="PF02368">
    <property type="entry name" value="Big_2"/>
    <property type="match status" value="1"/>
</dbReference>
<gene>
    <name evidence="3" type="ORF">K8U91_08620</name>
</gene>
<evidence type="ECO:0000313" key="3">
    <source>
        <dbReference type="EMBL" id="HJG89514.1"/>
    </source>
</evidence>
<feature type="domain" description="BIG2" evidence="2">
    <location>
        <begin position="49"/>
        <end position="84"/>
    </location>
</feature>
<dbReference type="EMBL" id="DYUD01000024">
    <property type="protein sequence ID" value="HJG89514.1"/>
    <property type="molecule type" value="Genomic_DNA"/>
</dbReference>
<accession>A0A921SVL0</accession>
<dbReference type="AlphaFoldDB" id="A0A921SVL0"/>
<evidence type="ECO:0000313" key="4">
    <source>
        <dbReference type="Proteomes" id="UP000757103"/>
    </source>
</evidence>
<dbReference type="SUPFAM" id="SSF49373">
    <property type="entry name" value="Invasin/intimin cell-adhesion fragments"/>
    <property type="match status" value="1"/>
</dbReference>
<feature type="chain" id="PRO_5037012981" evidence="1">
    <location>
        <begin position="25"/>
        <end position="259"/>
    </location>
</feature>
<reference evidence="3" key="2">
    <citation type="submission" date="2021-09" db="EMBL/GenBank/DDBJ databases">
        <authorList>
            <person name="Gilroy R."/>
        </authorList>
    </citation>
    <scope>NUCLEOTIDE SEQUENCE</scope>
    <source>
        <strain evidence="3">CHK121-7720</strain>
    </source>
</reference>
<reference evidence="3" key="1">
    <citation type="journal article" date="2021" name="PeerJ">
        <title>Extensive microbial diversity within the chicken gut microbiome revealed by metagenomics and culture.</title>
        <authorList>
            <person name="Gilroy R."/>
            <person name="Ravi A."/>
            <person name="Getino M."/>
            <person name="Pursley I."/>
            <person name="Horton D.L."/>
            <person name="Alikhan N.F."/>
            <person name="Baker D."/>
            <person name="Gharbi K."/>
            <person name="Hall N."/>
            <person name="Watson M."/>
            <person name="Adriaenssens E.M."/>
            <person name="Foster-Nyarko E."/>
            <person name="Jarju S."/>
            <person name="Secka A."/>
            <person name="Antonio M."/>
            <person name="Oren A."/>
            <person name="Chaudhuri R.R."/>
            <person name="La Ragione R."/>
            <person name="Hildebrand F."/>
            <person name="Pallen M.J."/>
        </authorList>
    </citation>
    <scope>NUCLEOTIDE SEQUENCE</scope>
    <source>
        <strain evidence="3">CHK121-7720</strain>
    </source>
</reference>
<dbReference type="Gene3D" id="2.60.40.1080">
    <property type="match status" value="1"/>
</dbReference>